<evidence type="ECO:0000313" key="4">
    <source>
        <dbReference type="Proteomes" id="UP000004995"/>
    </source>
</evidence>
<evidence type="ECO:0000256" key="1">
    <source>
        <dbReference type="SAM" id="MobiDB-lite"/>
    </source>
</evidence>
<dbReference type="HOGENOM" id="CLU_2692495_0_0_1"/>
<organism evidence="3 4">
    <name type="scientific">Setaria italica</name>
    <name type="common">Foxtail millet</name>
    <name type="synonym">Panicum italicum</name>
    <dbReference type="NCBI Taxonomy" id="4555"/>
    <lineage>
        <taxon>Eukaryota</taxon>
        <taxon>Viridiplantae</taxon>
        <taxon>Streptophyta</taxon>
        <taxon>Embryophyta</taxon>
        <taxon>Tracheophyta</taxon>
        <taxon>Spermatophyta</taxon>
        <taxon>Magnoliopsida</taxon>
        <taxon>Liliopsida</taxon>
        <taxon>Poales</taxon>
        <taxon>Poaceae</taxon>
        <taxon>PACMAD clade</taxon>
        <taxon>Panicoideae</taxon>
        <taxon>Panicodae</taxon>
        <taxon>Paniceae</taxon>
        <taxon>Cenchrinae</taxon>
        <taxon>Setaria</taxon>
    </lineage>
</organism>
<reference evidence="4" key="1">
    <citation type="journal article" date="2012" name="Nat. Biotechnol.">
        <title>Reference genome sequence of the model plant Setaria.</title>
        <authorList>
            <person name="Bennetzen J.L."/>
            <person name="Schmutz J."/>
            <person name="Wang H."/>
            <person name="Percifield R."/>
            <person name="Hawkins J."/>
            <person name="Pontaroli A.C."/>
            <person name="Estep M."/>
            <person name="Feng L."/>
            <person name="Vaughn J.N."/>
            <person name="Grimwood J."/>
            <person name="Jenkins J."/>
            <person name="Barry K."/>
            <person name="Lindquist E."/>
            <person name="Hellsten U."/>
            <person name="Deshpande S."/>
            <person name="Wang X."/>
            <person name="Wu X."/>
            <person name="Mitros T."/>
            <person name="Triplett J."/>
            <person name="Yang X."/>
            <person name="Ye C.Y."/>
            <person name="Mauro-Herrera M."/>
            <person name="Wang L."/>
            <person name="Li P."/>
            <person name="Sharma M."/>
            <person name="Sharma R."/>
            <person name="Ronald P.C."/>
            <person name="Panaud O."/>
            <person name="Kellogg E.A."/>
            <person name="Brutnell T.P."/>
            <person name="Doust A.N."/>
            <person name="Tuskan G.A."/>
            <person name="Rokhsar D."/>
            <person name="Devos K.M."/>
        </authorList>
    </citation>
    <scope>NUCLEOTIDE SEQUENCE [LARGE SCALE GENOMIC DNA]</scope>
    <source>
        <strain evidence="4">cv. Yugu1</strain>
    </source>
</reference>
<protein>
    <recommendedName>
        <fullName evidence="5">Dirigent protein</fullName>
    </recommendedName>
</protein>
<dbReference type="EMBL" id="AGNK02006153">
    <property type="status" value="NOT_ANNOTATED_CDS"/>
    <property type="molecule type" value="Genomic_DNA"/>
</dbReference>
<name>K4AKK6_SETIT</name>
<feature type="compositionally biased region" description="Polar residues" evidence="1">
    <location>
        <begin position="24"/>
        <end position="38"/>
    </location>
</feature>
<keyword evidence="4" id="KW-1185">Reference proteome</keyword>
<reference evidence="3" key="2">
    <citation type="submission" date="2018-08" db="UniProtKB">
        <authorList>
            <consortium name="EnsemblPlants"/>
        </authorList>
    </citation>
    <scope>IDENTIFICATION</scope>
    <source>
        <strain evidence="3">Yugu1</strain>
    </source>
</reference>
<dbReference type="Gramene" id="KQK92992">
    <property type="protein sequence ID" value="KQK92992"/>
    <property type="gene ID" value="SETIT_039429mg"/>
</dbReference>
<feature type="region of interest" description="Disordered" evidence="1">
    <location>
        <begin position="24"/>
        <end position="74"/>
    </location>
</feature>
<dbReference type="EnsemblPlants" id="KQK92992">
    <property type="protein sequence ID" value="KQK92992"/>
    <property type="gene ID" value="SETIT_039429mg"/>
</dbReference>
<dbReference type="AlphaFoldDB" id="K4AKK6"/>
<evidence type="ECO:0008006" key="5">
    <source>
        <dbReference type="Google" id="ProtNLM"/>
    </source>
</evidence>
<keyword evidence="2" id="KW-0732">Signal</keyword>
<sequence>MEERALGLGLFFLCDLCFAANPTNSSAAGVTQTPTTPSARGGGGARVPVVVIAQPNHRTGHGTPILHGSIMMVR</sequence>
<dbReference type="InParanoid" id="K4AKK6"/>
<accession>K4AKK6</accession>
<proteinExistence type="predicted"/>
<feature type="signal peptide" evidence="2">
    <location>
        <begin position="1"/>
        <end position="19"/>
    </location>
</feature>
<evidence type="ECO:0000256" key="2">
    <source>
        <dbReference type="SAM" id="SignalP"/>
    </source>
</evidence>
<dbReference type="Proteomes" id="UP000004995">
    <property type="component" value="Unassembled WGS sequence"/>
</dbReference>
<feature type="chain" id="PRO_5010128935" description="Dirigent protein" evidence="2">
    <location>
        <begin position="20"/>
        <end position="74"/>
    </location>
</feature>
<evidence type="ECO:0000313" key="3">
    <source>
        <dbReference type="EnsemblPlants" id="KQK92992"/>
    </source>
</evidence>